<dbReference type="EMBL" id="JAAIKE010000014">
    <property type="protein sequence ID" value="NEX48618.1"/>
    <property type="molecule type" value="Genomic_DNA"/>
</dbReference>
<feature type="transmembrane region" description="Helical" evidence="7">
    <location>
        <begin position="239"/>
        <end position="257"/>
    </location>
</feature>
<keyword evidence="5 7" id="KW-1133">Transmembrane helix</keyword>
<evidence type="ECO:0000256" key="5">
    <source>
        <dbReference type="ARBA" id="ARBA00022989"/>
    </source>
</evidence>
<proteinExistence type="inferred from homology"/>
<keyword evidence="4 7" id="KW-0812">Transmembrane</keyword>
<feature type="transmembrane region" description="Helical" evidence="7">
    <location>
        <begin position="269"/>
        <end position="296"/>
    </location>
</feature>
<evidence type="ECO:0000313" key="8">
    <source>
        <dbReference type="EMBL" id="NEX48618.1"/>
    </source>
</evidence>
<comment type="caution">
    <text evidence="8">The sequence shown here is derived from an EMBL/GenBank/DDBJ whole genome shotgun (WGS) entry which is preliminary data.</text>
</comment>
<feature type="transmembrane region" description="Helical" evidence="7">
    <location>
        <begin position="174"/>
        <end position="198"/>
    </location>
</feature>
<feature type="transmembrane region" description="Helical" evidence="7">
    <location>
        <begin position="138"/>
        <end position="162"/>
    </location>
</feature>
<dbReference type="PANTHER" id="PTHR30106">
    <property type="entry name" value="INNER MEMBRANE PROTEIN YEIH-RELATED"/>
    <property type="match status" value="1"/>
</dbReference>
<gene>
    <name evidence="8" type="ORF">G3572_20685</name>
</gene>
<reference evidence="8 9" key="1">
    <citation type="submission" date="2020-02" db="EMBL/GenBank/DDBJ databases">
        <title>Rhodobacter algicola sp. nov., isolated from microalga culture.</title>
        <authorList>
            <person name="Park C.-Y."/>
        </authorList>
    </citation>
    <scope>NUCLEOTIDE SEQUENCE [LARGE SCALE GENOMIC DNA]</scope>
    <source>
        <strain evidence="8 9">ETT8</strain>
    </source>
</reference>
<dbReference type="PANTHER" id="PTHR30106:SF2">
    <property type="entry name" value="UPF0324 INNER MEMBRANE PROTEIN YEIH"/>
    <property type="match status" value="1"/>
</dbReference>
<dbReference type="GO" id="GO:0005886">
    <property type="term" value="C:plasma membrane"/>
    <property type="evidence" value="ECO:0007669"/>
    <property type="project" value="UniProtKB-SubCell"/>
</dbReference>
<feature type="transmembrane region" description="Helical" evidence="7">
    <location>
        <begin position="113"/>
        <end position="131"/>
    </location>
</feature>
<dbReference type="AlphaFoldDB" id="A0A6B3RV07"/>
<feature type="transmembrane region" description="Helical" evidence="7">
    <location>
        <begin position="328"/>
        <end position="348"/>
    </location>
</feature>
<evidence type="ECO:0000256" key="6">
    <source>
        <dbReference type="ARBA" id="ARBA00023136"/>
    </source>
</evidence>
<feature type="transmembrane region" description="Helical" evidence="7">
    <location>
        <begin position="302"/>
        <end position="321"/>
    </location>
</feature>
<feature type="transmembrane region" description="Helical" evidence="7">
    <location>
        <begin position="55"/>
        <end position="73"/>
    </location>
</feature>
<name>A0A6B3RV07_9RHOB</name>
<organism evidence="8 9">
    <name type="scientific">Pseudotabrizicola algicola</name>
    <dbReference type="NCBI Taxonomy" id="2709381"/>
    <lineage>
        <taxon>Bacteria</taxon>
        <taxon>Pseudomonadati</taxon>
        <taxon>Pseudomonadota</taxon>
        <taxon>Alphaproteobacteria</taxon>
        <taxon>Rhodobacterales</taxon>
        <taxon>Paracoccaceae</taxon>
        <taxon>Pseudotabrizicola</taxon>
    </lineage>
</organism>
<evidence type="ECO:0000256" key="2">
    <source>
        <dbReference type="ARBA" id="ARBA00007977"/>
    </source>
</evidence>
<keyword evidence="9" id="KW-1185">Reference proteome</keyword>
<keyword evidence="3" id="KW-1003">Cell membrane</keyword>
<accession>A0A6B3RV07</accession>
<keyword evidence="6 7" id="KW-0472">Membrane</keyword>
<evidence type="ECO:0000313" key="9">
    <source>
        <dbReference type="Proteomes" id="UP000481421"/>
    </source>
</evidence>
<evidence type="ECO:0000256" key="1">
    <source>
        <dbReference type="ARBA" id="ARBA00004651"/>
    </source>
</evidence>
<dbReference type="Proteomes" id="UP000481421">
    <property type="component" value="Unassembled WGS sequence"/>
</dbReference>
<feature type="transmembrane region" description="Helical" evidence="7">
    <location>
        <begin position="205"/>
        <end position="227"/>
    </location>
</feature>
<evidence type="ECO:0000256" key="4">
    <source>
        <dbReference type="ARBA" id="ARBA00022692"/>
    </source>
</evidence>
<protein>
    <submittedName>
        <fullName evidence="8">Putative sulfate exporter family transporter</fullName>
    </submittedName>
</protein>
<evidence type="ECO:0000256" key="7">
    <source>
        <dbReference type="SAM" id="Phobius"/>
    </source>
</evidence>
<dbReference type="InterPro" id="IPR018383">
    <property type="entry name" value="UPF0324_pro"/>
</dbReference>
<comment type="similarity">
    <text evidence="2">Belongs to the UPF0324 family.</text>
</comment>
<comment type="subcellular location">
    <subcellularLocation>
        <location evidence="1">Cell membrane</location>
        <topology evidence="1">Multi-pass membrane protein</topology>
    </subcellularLocation>
</comment>
<dbReference type="Pfam" id="PF03601">
    <property type="entry name" value="Cons_hypoth698"/>
    <property type="match status" value="1"/>
</dbReference>
<sequence length="349" mass="36442">MALLRSLKRGNVVTTIIDHPRLQPLRLALPRLAPGVAVAFTVAAAATFLADHYGAPVMLFALLLGMALHFLSADEKCMPGIDFTAKKLLRWGIALLGARITFTQISSLGAGPIALVLICLVATIGFGLLIARLLGRRWTFGVLTGGAVAICGASAALAISAVLPKDPDHEQNTLFTVIAVTSLSTIAMILYPMIFTALGFDTEQVGVLLGATIHDVAQVVGAGYAVSDETGDIATYVKLLRVAMLPVVVVLLAVLATRSGRADGSSVPWPLFTVAFVAILFANSFGLIPTGVATFMVDTSRWFLVAAIAALGIKTSLQAMFALGPVNLAVVVGETVFLAVLAVLILLLV</sequence>
<feature type="transmembrane region" description="Helical" evidence="7">
    <location>
        <begin position="28"/>
        <end position="49"/>
    </location>
</feature>
<evidence type="ECO:0000256" key="3">
    <source>
        <dbReference type="ARBA" id="ARBA00022475"/>
    </source>
</evidence>